<comment type="caution">
    <text evidence="6">The sequence shown here is derived from an EMBL/GenBank/DDBJ whole genome shotgun (WGS) entry which is preliminary data.</text>
</comment>
<organism evidence="6 7">
    <name type="scientific">Rhodovulum sulfidophilum</name>
    <name type="common">Rhodobacter sulfidophilus</name>
    <dbReference type="NCBI Taxonomy" id="35806"/>
    <lineage>
        <taxon>Bacteria</taxon>
        <taxon>Pseudomonadati</taxon>
        <taxon>Pseudomonadota</taxon>
        <taxon>Alphaproteobacteria</taxon>
        <taxon>Rhodobacterales</taxon>
        <taxon>Paracoccaceae</taxon>
        <taxon>Rhodovulum</taxon>
    </lineage>
</organism>
<dbReference type="InterPro" id="IPR050884">
    <property type="entry name" value="CNP_phosphodiesterase-III"/>
</dbReference>
<evidence type="ECO:0000256" key="1">
    <source>
        <dbReference type="ARBA" id="ARBA00022723"/>
    </source>
</evidence>
<evidence type="ECO:0000256" key="3">
    <source>
        <dbReference type="ARBA" id="ARBA00023004"/>
    </source>
</evidence>
<gene>
    <name evidence="6" type="ORF">DI556_18040</name>
</gene>
<dbReference type="PANTHER" id="PTHR42988:SF2">
    <property type="entry name" value="CYCLIC NUCLEOTIDE PHOSPHODIESTERASE CBUA0032-RELATED"/>
    <property type="match status" value="1"/>
</dbReference>
<evidence type="ECO:0000259" key="5">
    <source>
        <dbReference type="Pfam" id="PF00149"/>
    </source>
</evidence>
<accession>A0A2W5N418</accession>
<dbReference type="PANTHER" id="PTHR42988">
    <property type="entry name" value="PHOSPHOHYDROLASE"/>
    <property type="match status" value="1"/>
</dbReference>
<dbReference type="Gene3D" id="3.30.750.180">
    <property type="entry name" value="GpdQ, beta-strand dimerisation domain"/>
    <property type="match status" value="1"/>
</dbReference>
<dbReference type="Pfam" id="PF00149">
    <property type="entry name" value="Metallophos"/>
    <property type="match status" value="1"/>
</dbReference>
<comment type="similarity">
    <text evidence="4">Belongs to the cyclic nucleotide phosphodiesterase class-III family.</text>
</comment>
<protein>
    <submittedName>
        <fullName evidence="6">Phosphodiesterase</fullName>
    </submittedName>
</protein>
<dbReference type="AlphaFoldDB" id="A0A2W5N418"/>
<evidence type="ECO:0000313" key="6">
    <source>
        <dbReference type="EMBL" id="PZQ47119.1"/>
    </source>
</evidence>
<dbReference type="GO" id="GO:0004112">
    <property type="term" value="F:cyclic-nucleotide phosphodiesterase activity"/>
    <property type="evidence" value="ECO:0007669"/>
    <property type="project" value="InterPro"/>
</dbReference>
<dbReference type="InterPro" id="IPR029052">
    <property type="entry name" value="Metallo-depent_PP-like"/>
</dbReference>
<evidence type="ECO:0000256" key="4">
    <source>
        <dbReference type="ARBA" id="ARBA00025742"/>
    </source>
</evidence>
<sequence>MLVAQITDPHVSLPGTILFGGYDPAAALTAVLTRIARLRPRPDLVFFTGDLTENGRPEEYAHFLRLLRGFDLRMAAIPGNHDRRDAFADALRGSVVAIDGDASFGLQIAIDDLPVRILGLDTLALEGEAGGMLDAFRLGWLARQLEGAGDAPALIFMHHPPVATGIAAMDIWSLADPEAFAGVVAEFPNILRICCGHVHRVVETRFAGTACGICPSVAWAVPLFEPAVRAPLVRQAPAFQLHLLTDTGLVTHTEFLAEFDPRLPPPRRSA</sequence>
<keyword evidence="3" id="KW-0408">Iron</keyword>
<dbReference type="EMBL" id="QFPW01000018">
    <property type="protein sequence ID" value="PZQ47119.1"/>
    <property type="molecule type" value="Genomic_DNA"/>
</dbReference>
<dbReference type="CDD" id="cd07402">
    <property type="entry name" value="MPP_GpdQ"/>
    <property type="match status" value="1"/>
</dbReference>
<proteinExistence type="inferred from homology"/>
<evidence type="ECO:0000313" key="7">
    <source>
        <dbReference type="Proteomes" id="UP000249185"/>
    </source>
</evidence>
<dbReference type="Proteomes" id="UP000249185">
    <property type="component" value="Unassembled WGS sequence"/>
</dbReference>
<dbReference type="Gene3D" id="3.60.21.40">
    <property type="entry name" value="GpdQ, catalytic alpha/beta sandwich domain"/>
    <property type="match status" value="1"/>
</dbReference>
<evidence type="ECO:0000256" key="2">
    <source>
        <dbReference type="ARBA" id="ARBA00022801"/>
    </source>
</evidence>
<keyword evidence="1" id="KW-0479">Metal-binding</keyword>
<dbReference type="InterPro" id="IPR004843">
    <property type="entry name" value="Calcineurin-like_PHP"/>
</dbReference>
<dbReference type="GO" id="GO:0046872">
    <property type="term" value="F:metal ion binding"/>
    <property type="evidence" value="ECO:0007669"/>
    <property type="project" value="UniProtKB-KW"/>
</dbReference>
<dbReference type="SUPFAM" id="SSF56300">
    <property type="entry name" value="Metallo-dependent phosphatases"/>
    <property type="match status" value="1"/>
</dbReference>
<feature type="domain" description="Calcineurin-like phosphoesterase" evidence="5">
    <location>
        <begin position="1"/>
        <end position="200"/>
    </location>
</feature>
<reference evidence="6 7" key="1">
    <citation type="submission" date="2017-08" db="EMBL/GenBank/DDBJ databases">
        <title>Infants hospitalized years apart are colonized by the same room-sourced microbial strains.</title>
        <authorList>
            <person name="Brooks B."/>
            <person name="Olm M.R."/>
            <person name="Firek B.A."/>
            <person name="Baker R."/>
            <person name="Thomas B.C."/>
            <person name="Morowitz M.J."/>
            <person name="Banfield J.F."/>
        </authorList>
    </citation>
    <scope>NUCLEOTIDE SEQUENCE [LARGE SCALE GENOMIC DNA]</scope>
    <source>
        <strain evidence="6">S2_005_002_R2_34</strain>
    </source>
</reference>
<dbReference type="InterPro" id="IPR042283">
    <property type="entry name" value="GpdQ_catalytic"/>
</dbReference>
<name>A0A2W5N418_RHOSU</name>
<dbReference type="InterPro" id="IPR042281">
    <property type="entry name" value="GpdQ_beta-strand"/>
</dbReference>
<keyword evidence="2" id="KW-0378">Hydrolase</keyword>
<dbReference type="InterPro" id="IPR026575">
    <property type="entry name" value="GpdQ/CpdA-like"/>
</dbReference>